<accession>A0AAD0KI84</accession>
<dbReference type="CDD" id="cd03293">
    <property type="entry name" value="ABC_NrtD_SsuB_transporters"/>
    <property type="match status" value="1"/>
</dbReference>
<dbReference type="InterPro" id="IPR003439">
    <property type="entry name" value="ABC_transporter-like_ATP-bd"/>
</dbReference>
<feature type="domain" description="ABC transporter" evidence="4">
    <location>
        <begin position="6"/>
        <end position="240"/>
    </location>
</feature>
<dbReference type="InterPro" id="IPR027417">
    <property type="entry name" value="P-loop_NTPase"/>
</dbReference>
<dbReference type="InterPro" id="IPR050166">
    <property type="entry name" value="ABC_transporter_ATP-bind"/>
</dbReference>
<organism evidence="5 6">
    <name type="scientific">Paenibacillus odorifer</name>
    <dbReference type="NCBI Taxonomy" id="189426"/>
    <lineage>
        <taxon>Bacteria</taxon>
        <taxon>Bacillati</taxon>
        <taxon>Bacillota</taxon>
        <taxon>Bacilli</taxon>
        <taxon>Bacillales</taxon>
        <taxon>Paenibacillaceae</taxon>
        <taxon>Paenibacillus</taxon>
    </lineage>
</organism>
<evidence type="ECO:0000256" key="1">
    <source>
        <dbReference type="ARBA" id="ARBA00022448"/>
    </source>
</evidence>
<name>A0AAD0KI84_9BACL</name>
<evidence type="ECO:0000259" key="4">
    <source>
        <dbReference type="PROSITE" id="PS50893"/>
    </source>
</evidence>
<dbReference type="GO" id="GO:0016887">
    <property type="term" value="F:ATP hydrolysis activity"/>
    <property type="evidence" value="ECO:0007669"/>
    <property type="project" value="InterPro"/>
</dbReference>
<dbReference type="PROSITE" id="PS50893">
    <property type="entry name" value="ABC_TRANSPORTER_2"/>
    <property type="match status" value="1"/>
</dbReference>
<evidence type="ECO:0000313" key="5">
    <source>
        <dbReference type="EMBL" id="AWV33382.1"/>
    </source>
</evidence>
<dbReference type="PANTHER" id="PTHR42788:SF2">
    <property type="entry name" value="ABC TRANSPORTER ATP-BINDING PROTEIN"/>
    <property type="match status" value="1"/>
</dbReference>
<dbReference type="PROSITE" id="PS00211">
    <property type="entry name" value="ABC_TRANSPORTER_1"/>
    <property type="match status" value="1"/>
</dbReference>
<dbReference type="InterPro" id="IPR017871">
    <property type="entry name" value="ABC_transporter-like_CS"/>
</dbReference>
<evidence type="ECO:0000256" key="3">
    <source>
        <dbReference type="ARBA" id="ARBA00022840"/>
    </source>
</evidence>
<dbReference type="AlphaFoldDB" id="A0AAD0KI84"/>
<keyword evidence="1" id="KW-0813">Transport</keyword>
<evidence type="ECO:0000313" key="6">
    <source>
        <dbReference type="Proteomes" id="UP000249163"/>
    </source>
</evidence>
<evidence type="ECO:0000256" key="2">
    <source>
        <dbReference type="ARBA" id="ARBA00022741"/>
    </source>
</evidence>
<dbReference type="SMART" id="SM00382">
    <property type="entry name" value="AAA"/>
    <property type="match status" value="1"/>
</dbReference>
<proteinExistence type="predicted"/>
<dbReference type="GO" id="GO:0005524">
    <property type="term" value="F:ATP binding"/>
    <property type="evidence" value="ECO:0007669"/>
    <property type="project" value="UniProtKB-KW"/>
</dbReference>
<keyword evidence="2" id="KW-0547">Nucleotide-binding</keyword>
<protein>
    <submittedName>
        <fullName evidence="5">ABC transporter ATP-binding protein</fullName>
    </submittedName>
</protein>
<sequence length="259" mass="29325">MITTILSIQSLTYSFPETEQPPVFANLSMDIRQGEFVSVVGASGCGKSTFFKTIAGLLEPTHGKIKLSTHPSTASRLGQIAYMPQQDLLLPWRTVLDNCLLPWEIKPRFSKQDTITQIREMLVRFGLADVEKAYPHELSGGMKQRVAFLRTLVAGGGSGLMLLDEPFGALDAMTKREIHRWLLELWGELNQTIMLITHDLEEALLLSDRIYLLSGGAHSELQEIVVDLPKPRHYKMNYEPRFIALRAELERRLHATYTF</sequence>
<dbReference type="PANTHER" id="PTHR42788">
    <property type="entry name" value="TAURINE IMPORT ATP-BINDING PROTEIN-RELATED"/>
    <property type="match status" value="1"/>
</dbReference>
<reference evidence="5 6" key="1">
    <citation type="submission" date="2017-06" db="EMBL/GenBank/DDBJ databases">
        <title>Complete genome sequence of Paenibacillus odorifer CBA7130.</title>
        <authorList>
            <person name="Nam Y.-D."/>
            <person name="Kang J."/>
            <person name="Chung W.-H."/>
        </authorList>
    </citation>
    <scope>NUCLEOTIDE SEQUENCE [LARGE SCALE GENOMIC DNA]</scope>
    <source>
        <strain evidence="5 6">CBA7130</strain>
    </source>
</reference>
<gene>
    <name evidence="5" type="ORF">CD191_12555</name>
</gene>
<dbReference type="InterPro" id="IPR003593">
    <property type="entry name" value="AAA+_ATPase"/>
</dbReference>
<keyword evidence="3 5" id="KW-0067">ATP-binding</keyword>
<dbReference type="Gene3D" id="3.40.50.300">
    <property type="entry name" value="P-loop containing nucleotide triphosphate hydrolases"/>
    <property type="match status" value="1"/>
</dbReference>
<dbReference type="EMBL" id="CP021965">
    <property type="protein sequence ID" value="AWV33382.1"/>
    <property type="molecule type" value="Genomic_DNA"/>
</dbReference>
<dbReference type="SUPFAM" id="SSF52540">
    <property type="entry name" value="P-loop containing nucleoside triphosphate hydrolases"/>
    <property type="match status" value="1"/>
</dbReference>
<dbReference type="Pfam" id="PF00005">
    <property type="entry name" value="ABC_tran"/>
    <property type="match status" value="1"/>
</dbReference>
<dbReference type="Proteomes" id="UP000249163">
    <property type="component" value="Chromosome"/>
</dbReference>